<dbReference type="SUPFAM" id="SSF52743">
    <property type="entry name" value="Subtilisin-like"/>
    <property type="match status" value="1"/>
</dbReference>
<organism evidence="7 8">
    <name type="scientific">Humisphaera borealis</name>
    <dbReference type="NCBI Taxonomy" id="2807512"/>
    <lineage>
        <taxon>Bacteria</taxon>
        <taxon>Pseudomonadati</taxon>
        <taxon>Planctomycetota</taxon>
        <taxon>Phycisphaerae</taxon>
        <taxon>Tepidisphaerales</taxon>
        <taxon>Tepidisphaeraceae</taxon>
        <taxon>Humisphaera</taxon>
    </lineage>
</organism>
<dbReference type="EMBL" id="CP063458">
    <property type="protein sequence ID" value="QOV90395.1"/>
    <property type="molecule type" value="Genomic_DNA"/>
</dbReference>
<dbReference type="InterPro" id="IPR036852">
    <property type="entry name" value="Peptidase_S8/S53_dom_sf"/>
</dbReference>
<dbReference type="RefSeq" id="WP_206293476.1">
    <property type="nucleotide sequence ID" value="NZ_CP063458.1"/>
</dbReference>
<dbReference type="InterPro" id="IPR051048">
    <property type="entry name" value="Peptidase_S8/S53_subtilisin"/>
</dbReference>
<evidence type="ECO:0000259" key="6">
    <source>
        <dbReference type="Pfam" id="PF00082"/>
    </source>
</evidence>
<dbReference type="Proteomes" id="UP000593765">
    <property type="component" value="Chromosome"/>
</dbReference>
<feature type="active site" description="Charge relay system" evidence="5">
    <location>
        <position position="84"/>
    </location>
</feature>
<proteinExistence type="inferred from homology"/>
<feature type="domain" description="Peptidase S8/S53" evidence="6">
    <location>
        <begin position="77"/>
        <end position="392"/>
    </location>
</feature>
<dbReference type="InterPro" id="IPR015500">
    <property type="entry name" value="Peptidase_S8_subtilisin-rel"/>
</dbReference>
<keyword evidence="8" id="KW-1185">Reference proteome</keyword>
<dbReference type="InterPro" id="IPR023828">
    <property type="entry name" value="Peptidase_S8_Ser-AS"/>
</dbReference>
<dbReference type="CDD" id="cd07473">
    <property type="entry name" value="Peptidases_S8_Subtilisin_like"/>
    <property type="match status" value="1"/>
</dbReference>
<keyword evidence="3 5" id="KW-0378">Hydrolase</keyword>
<dbReference type="InterPro" id="IPR034204">
    <property type="entry name" value="PfSUB1-like_cat_dom"/>
</dbReference>
<feature type="active site" description="Charge relay system" evidence="5">
    <location>
        <position position="198"/>
    </location>
</feature>
<evidence type="ECO:0000256" key="2">
    <source>
        <dbReference type="ARBA" id="ARBA00022670"/>
    </source>
</evidence>
<keyword evidence="4 5" id="KW-0720">Serine protease</keyword>
<dbReference type="PROSITE" id="PS00138">
    <property type="entry name" value="SUBTILASE_SER"/>
    <property type="match status" value="1"/>
</dbReference>
<accession>A0A7M2WY44</accession>
<gene>
    <name evidence="7" type="ORF">IPV69_03235</name>
</gene>
<evidence type="ECO:0000313" key="7">
    <source>
        <dbReference type="EMBL" id="QOV90395.1"/>
    </source>
</evidence>
<dbReference type="PANTHER" id="PTHR43399">
    <property type="entry name" value="SUBTILISIN-RELATED"/>
    <property type="match status" value="1"/>
</dbReference>
<dbReference type="Pfam" id="PF00082">
    <property type="entry name" value="Peptidase_S8"/>
    <property type="match status" value="1"/>
</dbReference>
<reference evidence="7 8" key="1">
    <citation type="submission" date="2020-10" db="EMBL/GenBank/DDBJ databases">
        <title>Wide distribution of Phycisphaera-like planctomycetes from WD2101 soil group in peatlands and genome analysis of the first cultivated representative.</title>
        <authorList>
            <person name="Dedysh S.N."/>
            <person name="Beletsky A.V."/>
            <person name="Ivanova A."/>
            <person name="Kulichevskaya I.S."/>
            <person name="Suzina N.E."/>
            <person name="Philippov D.A."/>
            <person name="Rakitin A.L."/>
            <person name="Mardanov A.V."/>
            <person name="Ravin N.V."/>
        </authorList>
    </citation>
    <scope>NUCLEOTIDE SEQUENCE [LARGE SCALE GENOMIC DNA]</scope>
    <source>
        <strain evidence="7 8">M1803</strain>
    </source>
</reference>
<dbReference type="AlphaFoldDB" id="A0A7M2WY44"/>
<dbReference type="InterPro" id="IPR018247">
    <property type="entry name" value="EF_Hand_1_Ca_BS"/>
</dbReference>
<dbReference type="Gene3D" id="3.40.50.200">
    <property type="entry name" value="Peptidase S8/S53 domain"/>
    <property type="match status" value="1"/>
</dbReference>
<protein>
    <submittedName>
        <fullName evidence="7">S8 family serine peptidase</fullName>
    </submittedName>
</protein>
<evidence type="ECO:0000256" key="3">
    <source>
        <dbReference type="ARBA" id="ARBA00022801"/>
    </source>
</evidence>
<dbReference type="PROSITE" id="PS51892">
    <property type="entry name" value="SUBTILASE"/>
    <property type="match status" value="1"/>
</dbReference>
<dbReference type="PROSITE" id="PS00018">
    <property type="entry name" value="EF_HAND_1"/>
    <property type="match status" value="1"/>
</dbReference>
<evidence type="ECO:0000256" key="5">
    <source>
        <dbReference type="PROSITE-ProRule" id="PRU01240"/>
    </source>
</evidence>
<dbReference type="PRINTS" id="PR00723">
    <property type="entry name" value="SUBTILISIN"/>
</dbReference>
<evidence type="ECO:0000313" key="8">
    <source>
        <dbReference type="Proteomes" id="UP000593765"/>
    </source>
</evidence>
<name>A0A7M2WY44_9BACT</name>
<dbReference type="GO" id="GO:0006508">
    <property type="term" value="P:proteolysis"/>
    <property type="evidence" value="ECO:0007669"/>
    <property type="project" value="UniProtKB-KW"/>
</dbReference>
<dbReference type="KEGG" id="hbs:IPV69_03235"/>
<feature type="active site" description="Charge relay system" evidence="5">
    <location>
        <position position="362"/>
    </location>
</feature>
<evidence type="ECO:0000256" key="1">
    <source>
        <dbReference type="ARBA" id="ARBA00011073"/>
    </source>
</evidence>
<dbReference type="GO" id="GO:0004252">
    <property type="term" value="F:serine-type endopeptidase activity"/>
    <property type="evidence" value="ECO:0007669"/>
    <property type="project" value="UniProtKB-UniRule"/>
</dbReference>
<sequence length="474" mass="50031">MRLPTFSNHFDRLPVFRAFRRWQQRLSPSLSRDCRFDTLEKRTLMSTVPNDPGYADQWGLSGSNAESAWDAGTGSAAVVVGHIDSGIDYTHEDLYLNVWINQAEIPKALKKKLVDTDADGLITFYDLNNSANAAYVHDGNANGHIDAGDLLRPWKANLSGGWEDGRNGKSYKGDKYVDDIIGWDFGDNDNNPMDDDGHGTHTAGTIGAIGNNGVGTAGVVWKTSLMALKIFGNGQDGASDADIAAAIRYAADNGVKITSNSYGGSGGTTDGLYRALVYAEQKGMLMVYAAGNDGVNNDSSWDASYPATYDLSNIISVAASNSGSSLTSWSNYGETSVDLAAPGDDIYSTYLDGTYETESGTSMATPHVAGTLALMLSQNPSLTAAQLKSQLLAGVNQQSSILGQTVTGGTLDIANATKAVAGSTATAPAQDQTPVFWFVPRFGFWGYGGGYAYNGGALSAYPVTVTPTAGGWAV</sequence>
<dbReference type="PANTHER" id="PTHR43399:SF4">
    <property type="entry name" value="CELL WALL-ASSOCIATED PROTEASE"/>
    <property type="match status" value="1"/>
</dbReference>
<dbReference type="InterPro" id="IPR000209">
    <property type="entry name" value="Peptidase_S8/S53_dom"/>
</dbReference>
<comment type="similarity">
    <text evidence="1 5">Belongs to the peptidase S8 family.</text>
</comment>
<keyword evidence="2 5" id="KW-0645">Protease</keyword>
<evidence type="ECO:0000256" key="4">
    <source>
        <dbReference type="ARBA" id="ARBA00022825"/>
    </source>
</evidence>